<comment type="caution">
    <text evidence="2">The sequence shown here is derived from an EMBL/GenBank/DDBJ whole genome shotgun (WGS) entry which is preliminary data.</text>
</comment>
<keyword evidence="4" id="KW-1185">Reference proteome</keyword>
<dbReference type="EMBL" id="OCYT01000159">
    <property type="protein sequence ID" value="SON89814.1"/>
    <property type="molecule type" value="Genomic_DNA"/>
</dbReference>
<dbReference type="EMBL" id="OCYS01000157">
    <property type="protein sequence ID" value="SON93020.1"/>
    <property type="molecule type" value="Genomic_DNA"/>
</dbReference>
<proteinExistence type="predicted"/>
<organism evidence="2 3">
    <name type="scientific">Xanthomonas campestris pv. phaseoli</name>
    <dbReference type="NCBI Taxonomy" id="317013"/>
    <lineage>
        <taxon>Bacteria</taxon>
        <taxon>Pseudomonadati</taxon>
        <taxon>Pseudomonadota</taxon>
        <taxon>Gammaproteobacteria</taxon>
        <taxon>Lysobacterales</taxon>
        <taxon>Lysobacteraceae</taxon>
        <taxon>Xanthomonas</taxon>
    </lineage>
</organism>
<gene>
    <name evidence="1" type="ORF">XAP6984_980032</name>
    <name evidence="2" type="ORF">XAP7430_970032</name>
</gene>
<evidence type="ECO:0000313" key="4">
    <source>
        <dbReference type="Proteomes" id="UP000234181"/>
    </source>
</evidence>
<dbReference type="AlphaFoldDB" id="A0AB38E5Y9"/>
<evidence type="ECO:0000313" key="2">
    <source>
        <dbReference type="EMBL" id="SON93020.1"/>
    </source>
</evidence>
<reference evidence="3 4" key="1">
    <citation type="submission" date="2017-10" db="EMBL/GenBank/DDBJ databases">
        <authorList>
            <person name="Regsiter A."/>
            <person name="William W."/>
        </authorList>
    </citation>
    <scope>NUCLEOTIDE SEQUENCE [LARGE SCALE GENOMIC DNA]</scope>
    <source>
        <strain evidence="1 4">CFBP6984</strain>
        <strain evidence="2 3">CFBP7430</strain>
    </source>
</reference>
<dbReference type="Proteomes" id="UP000234181">
    <property type="component" value="Unassembled WGS sequence"/>
</dbReference>
<dbReference type="Proteomes" id="UP000234166">
    <property type="component" value="Unassembled WGS sequence"/>
</dbReference>
<accession>A0AB38E5Y9</accession>
<evidence type="ECO:0000313" key="3">
    <source>
        <dbReference type="Proteomes" id="UP000234166"/>
    </source>
</evidence>
<evidence type="ECO:0000313" key="1">
    <source>
        <dbReference type="EMBL" id="SON89814.1"/>
    </source>
</evidence>
<name>A0AB38E5Y9_XANCH</name>
<sequence>MPLVSRSTSGNATSQQRAVAFDPCIGDCDETAAYPRTYIVVRRAVTFDAQRHACRQTVARCLTCPAICSCDSRFPIPHSPFPIPSTTS</sequence>
<protein>
    <submittedName>
        <fullName evidence="2">Uncharacterized protein</fullName>
    </submittedName>
</protein>